<reference evidence="1 2" key="1">
    <citation type="submission" date="2017-11" db="EMBL/GenBank/DDBJ databases">
        <title>Complete genome of a free-living desiccation-tolerant cyanobacterium and its photosynthetic adaptation to extreme terrestrial habitat.</title>
        <authorList>
            <person name="Shang J."/>
        </authorList>
    </citation>
    <scope>NUCLEOTIDE SEQUENCE [LARGE SCALE GENOMIC DNA]</scope>
    <source>
        <strain evidence="1 2">CCNUN1</strain>
    </source>
</reference>
<gene>
    <name evidence="1" type="ORF">COO91_03463</name>
</gene>
<dbReference type="Proteomes" id="UP000232003">
    <property type="component" value="Chromosome"/>
</dbReference>
<dbReference type="EMBL" id="CP024785">
    <property type="protein sequence ID" value="AUB37518.1"/>
    <property type="molecule type" value="Genomic_DNA"/>
</dbReference>
<dbReference type="KEGG" id="nfl:COO91_03463"/>
<keyword evidence="1" id="KW-0548">Nucleotidyltransferase</keyword>
<dbReference type="GO" id="GO:0016779">
    <property type="term" value="F:nucleotidyltransferase activity"/>
    <property type="evidence" value="ECO:0007669"/>
    <property type="project" value="UniProtKB-KW"/>
</dbReference>
<dbReference type="AlphaFoldDB" id="A0A2K8SQ39"/>
<evidence type="ECO:0000313" key="2">
    <source>
        <dbReference type="Proteomes" id="UP000232003"/>
    </source>
</evidence>
<protein>
    <submittedName>
        <fullName evidence="1">Molybdopterin or thiamine biosynthesis adenylyltransferase</fullName>
    </submittedName>
</protein>
<proteinExistence type="predicted"/>
<dbReference type="RefSeq" id="WP_157816498.1">
    <property type="nucleotide sequence ID" value="NZ_CAWNNC010000001.1"/>
</dbReference>
<organism evidence="1 2">
    <name type="scientific">Nostoc flagelliforme CCNUN1</name>
    <dbReference type="NCBI Taxonomy" id="2038116"/>
    <lineage>
        <taxon>Bacteria</taxon>
        <taxon>Bacillati</taxon>
        <taxon>Cyanobacteriota</taxon>
        <taxon>Cyanophyceae</taxon>
        <taxon>Nostocales</taxon>
        <taxon>Nostocaceae</taxon>
        <taxon>Nostoc</taxon>
    </lineage>
</organism>
<dbReference type="OrthoDB" id="419633at2"/>
<evidence type="ECO:0000313" key="1">
    <source>
        <dbReference type="EMBL" id="AUB37518.1"/>
    </source>
</evidence>
<sequence length="202" mass="21954">MDKSYKIRCAYPAHRLSLSLGLDIAAINKPFDVNMINLGKSGGLSLSVVIGCVDNPQARISLAKSLELNSPGMAHRVLWLDGGNHEKSGQVLLGNMSGDEDLHNYAFPEKSGFCVGLPSPALIHPELLFNEQKPLSQNLSCAEQINAQSLSINLRVAAEINDYLRGIAFGGLRKFATYFDLQTGSSRSIYITKANILKSVYS</sequence>
<keyword evidence="2" id="KW-1185">Reference proteome</keyword>
<accession>A0A2K8SQ39</accession>
<name>A0A2K8SQ39_9NOSO</name>
<keyword evidence="1" id="KW-0808">Transferase</keyword>